<protein>
    <submittedName>
        <fullName evidence="2">Uncharacterized protein</fullName>
    </submittedName>
</protein>
<gene>
    <name evidence="2" type="ORF">MNEG_12053</name>
</gene>
<organism evidence="2 3">
    <name type="scientific">Monoraphidium neglectum</name>
    <dbReference type="NCBI Taxonomy" id="145388"/>
    <lineage>
        <taxon>Eukaryota</taxon>
        <taxon>Viridiplantae</taxon>
        <taxon>Chlorophyta</taxon>
        <taxon>core chlorophytes</taxon>
        <taxon>Chlorophyceae</taxon>
        <taxon>CS clade</taxon>
        <taxon>Sphaeropleales</taxon>
        <taxon>Selenastraceae</taxon>
        <taxon>Monoraphidium</taxon>
    </lineage>
</organism>
<proteinExistence type="predicted"/>
<dbReference type="KEGG" id="mng:MNEG_12053"/>
<keyword evidence="3" id="KW-1185">Reference proteome</keyword>
<dbReference type="EMBL" id="KK103254">
    <property type="protein sequence ID" value="KIY95911.1"/>
    <property type="molecule type" value="Genomic_DNA"/>
</dbReference>
<evidence type="ECO:0000313" key="2">
    <source>
        <dbReference type="EMBL" id="KIY95911.1"/>
    </source>
</evidence>
<evidence type="ECO:0000313" key="3">
    <source>
        <dbReference type="Proteomes" id="UP000054498"/>
    </source>
</evidence>
<feature type="compositionally biased region" description="Acidic residues" evidence="1">
    <location>
        <begin position="183"/>
        <end position="202"/>
    </location>
</feature>
<feature type="compositionally biased region" description="Low complexity" evidence="1">
    <location>
        <begin position="203"/>
        <end position="231"/>
    </location>
</feature>
<feature type="region of interest" description="Disordered" evidence="1">
    <location>
        <begin position="183"/>
        <end position="237"/>
    </location>
</feature>
<dbReference type="AlphaFoldDB" id="A0A0D2M3H4"/>
<reference evidence="2 3" key="1">
    <citation type="journal article" date="2013" name="BMC Genomics">
        <title>Reconstruction of the lipid metabolism for the microalga Monoraphidium neglectum from its genome sequence reveals characteristics suitable for biofuel production.</title>
        <authorList>
            <person name="Bogen C."/>
            <person name="Al-Dilaimi A."/>
            <person name="Albersmeier A."/>
            <person name="Wichmann J."/>
            <person name="Grundmann M."/>
            <person name="Rupp O."/>
            <person name="Lauersen K.J."/>
            <person name="Blifernez-Klassen O."/>
            <person name="Kalinowski J."/>
            <person name="Goesmann A."/>
            <person name="Mussgnug J.H."/>
            <person name="Kruse O."/>
        </authorList>
    </citation>
    <scope>NUCLEOTIDE SEQUENCE [LARGE SCALE GENOMIC DNA]</scope>
    <source>
        <strain evidence="2 3">SAG 48.87</strain>
    </source>
</reference>
<name>A0A0D2M3H4_9CHLO</name>
<evidence type="ECO:0000256" key="1">
    <source>
        <dbReference type="SAM" id="MobiDB-lite"/>
    </source>
</evidence>
<dbReference type="GeneID" id="25729377"/>
<dbReference type="Proteomes" id="UP000054498">
    <property type="component" value="Unassembled WGS sequence"/>
</dbReference>
<sequence>MLDDQPTTGSYRYLSTRGAPFAIMGTSNLLPLYRLASSKHGFCPAGTDSALGRVYAALQPDLPPPSPGDRKHASSSCAADRALQAARCRIRSTVLLPVYDLRAAAALLGPGPDPRAALTAEQASAAVLPSAVFELASHEPLMDFDAAVDKLNAALAPEDLAVPRLCAAQAVAGEAQQLGDLPALDEEDGAEDSQGDSDDAADDAAGAGQQRARRQSAPAREWSGSFAAAAAARRRRR</sequence>
<accession>A0A0D2M3H4</accession>
<dbReference type="RefSeq" id="XP_013894931.1">
    <property type="nucleotide sequence ID" value="XM_014039477.1"/>
</dbReference>